<keyword evidence="4" id="KW-1185">Reference proteome</keyword>
<feature type="domain" description="Arabidopsis retrotransposon Orf1 C-terminal" evidence="2">
    <location>
        <begin position="5"/>
        <end position="36"/>
    </location>
</feature>
<proteinExistence type="predicted"/>
<feature type="domain" description="Arabidopsis retrotransposon Orf1 C-terminal" evidence="2">
    <location>
        <begin position="45"/>
        <end position="127"/>
    </location>
</feature>
<sequence>MSQSHGAKETKLLNKPNEVTVEEYIRFFEMNDFWGNEEETIEFLSTLRYQLSIKKLEELFGFPSGKGTKPRFDREELNDCGLLLGTNLPLNSARSKSNQIRNPVIRYFQRSVANIFYPRESTGTMSKHGHEDDRFRASRDSPPYKGKECLERRSQQRTTSNASVDPPVWIQEVGVDKRQEEGERSICVGGVVTPILEICGVPLKEPGLGTENDGLGSLAPMILEGRNIDFKPALEDLYFEGMRHIPRARDSKSLSEAHRNNNKLQKWCKKQDKLLAKCLMAIKFLKDKISCSSSTTAIPQGQLPQDMPSRRYDAPEPSRHEPEPREREIPHVPVRYSSFKPHESGRKRRTTLTESSSRSRRLMQSHSLRDRGAGRNRRREVEYPQSGAGRHRADEVEYPPSGADTEHGGSSIAWEQSQAAIDDQLCSFFD</sequence>
<accession>A0A8T2D452</accession>
<evidence type="ECO:0000313" key="3">
    <source>
        <dbReference type="EMBL" id="KAG7603824.1"/>
    </source>
</evidence>
<dbReference type="AlphaFoldDB" id="A0A8T2D452"/>
<feature type="domain" description="Arabidopsis retrotransposon Orf1 C-terminal" evidence="2">
    <location>
        <begin position="243"/>
        <end position="296"/>
    </location>
</feature>
<organism evidence="3 4">
    <name type="scientific">Arabidopsis thaliana x Arabidopsis arenosa</name>
    <dbReference type="NCBI Taxonomy" id="1240361"/>
    <lineage>
        <taxon>Eukaryota</taxon>
        <taxon>Viridiplantae</taxon>
        <taxon>Streptophyta</taxon>
        <taxon>Embryophyta</taxon>
        <taxon>Tracheophyta</taxon>
        <taxon>Spermatophyta</taxon>
        <taxon>Magnoliopsida</taxon>
        <taxon>eudicotyledons</taxon>
        <taxon>Gunneridae</taxon>
        <taxon>Pentapetalae</taxon>
        <taxon>rosids</taxon>
        <taxon>malvids</taxon>
        <taxon>Brassicales</taxon>
        <taxon>Brassicaceae</taxon>
        <taxon>Camelineae</taxon>
        <taxon>Arabidopsis</taxon>
    </lineage>
</organism>
<feature type="compositionally biased region" description="Polar residues" evidence="1">
    <location>
        <begin position="293"/>
        <end position="303"/>
    </location>
</feature>
<feature type="domain" description="Arabidopsis retrotransposon Orf1 C-terminal" evidence="2">
    <location>
        <begin position="184"/>
        <end position="208"/>
    </location>
</feature>
<dbReference type="EMBL" id="JAEFBK010000005">
    <property type="protein sequence ID" value="KAG7603824.1"/>
    <property type="molecule type" value="Genomic_DNA"/>
</dbReference>
<feature type="region of interest" description="Disordered" evidence="1">
    <location>
        <begin position="121"/>
        <end position="164"/>
    </location>
</feature>
<dbReference type="InterPro" id="IPR004312">
    <property type="entry name" value="ATHILA_Orf1_C"/>
</dbReference>
<feature type="region of interest" description="Disordered" evidence="1">
    <location>
        <begin position="293"/>
        <end position="416"/>
    </location>
</feature>
<feature type="compositionally biased region" description="Basic and acidic residues" evidence="1">
    <location>
        <begin position="128"/>
        <end position="139"/>
    </location>
</feature>
<dbReference type="Pfam" id="PF03078">
    <property type="entry name" value="ATHILA"/>
    <property type="match status" value="4"/>
</dbReference>
<dbReference type="Proteomes" id="UP000694240">
    <property type="component" value="Chromosome 5"/>
</dbReference>
<gene>
    <name evidence="3" type="ORF">ISN45_At05g028100</name>
</gene>
<evidence type="ECO:0000256" key="1">
    <source>
        <dbReference type="SAM" id="MobiDB-lite"/>
    </source>
</evidence>
<comment type="caution">
    <text evidence="3">The sequence shown here is derived from an EMBL/GenBank/DDBJ whole genome shotgun (WGS) entry which is preliminary data.</text>
</comment>
<evidence type="ECO:0000313" key="4">
    <source>
        <dbReference type="Proteomes" id="UP000694240"/>
    </source>
</evidence>
<protein>
    <recommendedName>
        <fullName evidence="2">Arabidopsis retrotransposon Orf1 C-terminal domain-containing protein</fullName>
    </recommendedName>
</protein>
<feature type="compositionally biased region" description="Basic and acidic residues" evidence="1">
    <location>
        <begin position="145"/>
        <end position="154"/>
    </location>
</feature>
<feature type="compositionally biased region" description="Basic and acidic residues" evidence="1">
    <location>
        <begin position="308"/>
        <end position="330"/>
    </location>
</feature>
<name>A0A8T2D452_9BRAS</name>
<evidence type="ECO:0000259" key="2">
    <source>
        <dbReference type="Pfam" id="PF03078"/>
    </source>
</evidence>
<reference evidence="3 4" key="1">
    <citation type="submission" date="2020-12" db="EMBL/GenBank/DDBJ databases">
        <title>Concerted genomic and epigenomic changes stabilize Arabidopsis allopolyploids.</title>
        <authorList>
            <person name="Chen Z."/>
        </authorList>
    </citation>
    <scope>NUCLEOTIDE SEQUENCE [LARGE SCALE GENOMIC DNA]</scope>
    <source>
        <strain evidence="3">Allo738</strain>
        <tissue evidence="3">Leaf</tissue>
    </source>
</reference>